<evidence type="ECO:0000256" key="3">
    <source>
        <dbReference type="SAM" id="Phobius"/>
    </source>
</evidence>
<dbReference type="InterPro" id="IPR029052">
    <property type="entry name" value="Metallo-depent_PP-like"/>
</dbReference>
<dbReference type="EMBL" id="JEWH01000050">
    <property type="protein sequence ID" value="EXB04433.1"/>
    <property type="molecule type" value="Genomic_DNA"/>
</dbReference>
<organism evidence="5 6">
    <name type="scientific">Acinetobacter baumannii (strain 1295743)</name>
    <dbReference type="NCBI Taxonomy" id="1310613"/>
    <lineage>
        <taxon>Bacteria</taxon>
        <taxon>Pseudomonadati</taxon>
        <taxon>Pseudomonadota</taxon>
        <taxon>Gammaproteobacteria</taxon>
        <taxon>Moraxellales</taxon>
        <taxon>Moraxellaceae</taxon>
        <taxon>Acinetobacter</taxon>
        <taxon>Acinetobacter calcoaceticus/baumannii complex</taxon>
    </lineage>
</organism>
<dbReference type="Pfam" id="PF00149">
    <property type="entry name" value="Metallophos"/>
    <property type="match status" value="1"/>
</dbReference>
<keyword evidence="3" id="KW-0812">Transmembrane</keyword>
<dbReference type="PATRIC" id="fig|1310613.3.peg.3048"/>
<keyword evidence="2" id="KW-0378">Hydrolase</keyword>
<proteinExistence type="predicted"/>
<evidence type="ECO:0000313" key="5">
    <source>
        <dbReference type="EMBL" id="EXB04433.1"/>
    </source>
</evidence>
<dbReference type="Proteomes" id="UP000020595">
    <property type="component" value="Unassembled WGS sequence"/>
</dbReference>
<dbReference type="GO" id="GO:0008758">
    <property type="term" value="F:UDP-2,3-diacylglucosamine hydrolase activity"/>
    <property type="evidence" value="ECO:0007669"/>
    <property type="project" value="TreeGrafter"/>
</dbReference>
<sequence>MWNPNSIIFCFYLIFSILALWGIIEAWVHQSRTETIHPFKAFVHLLAFYLSYLLIPLWFFNLYAGWIGYYSIHETIFIFLLSGILIYARFIEPHMVRVDVHQYRLNPDRHFAKPVKVALIADLHIGLFSGHERQLKIIVKKLNEQQPDLVVVAGDWTYEPEDKLVQELSVLKDIKAPVYSVPGNHDEQYPGPPIQQLLKDALYYNDVMDIEGKIVEFDEFRLIGIGDLWAGKTDMRSMPDLPQDKPWLILSHNPDTVDMVPKLPNRPLMLSGHTHGGQVELPWVTNYIMKKVSILGHKRGFYSHEHADVFVTVGTGMVGIPLRFRVPPTIDIIELV</sequence>
<evidence type="ECO:0000256" key="1">
    <source>
        <dbReference type="ARBA" id="ARBA00022723"/>
    </source>
</evidence>
<evidence type="ECO:0000256" key="2">
    <source>
        <dbReference type="ARBA" id="ARBA00022801"/>
    </source>
</evidence>
<reference evidence="5 6" key="1">
    <citation type="submission" date="2014-02" db="EMBL/GenBank/DDBJ databases">
        <title>Comparative genomics and transcriptomics to identify genetic mechanisms underlying the emergence of carbapenem resistant Acinetobacter baumannii (CRAb).</title>
        <authorList>
            <person name="Harris A.D."/>
            <person name="Johnson K.J."/>
            <person name="George J."/>
            <person name="Shefchek K."/>
            <person name="Daugherty S.C."/>
            <person name="Parankush S."/>
            <person name="Sadzewicz L."/>
            <person name="Tallon L."/>
            <person name="Sengamalay N."/>
            <person name="Hazen T.H."/>
            <person name="Rasko D.A."/>
        </authorList>
    </citation>
    <scope>NUCLEOTIDE SEQUENCE [LARGE SCALE GENOMIC DNA]</scope>
    <source>
        <strain evidence="5 6">1295743</strain>
    </source>
</reference>
<name>A0A009IKV8_ACIB9</name>
<feature type="transmembrane region" description="Helical" evidence="3">
    <location>
        <begin position="6"/>
        <end position="29"/>
    </location>
</feature>
<keyword evidence="3" id="KW-0472">Membrane</keyword>
<evidence type="ECO:0000313" key="6">
    <source>
        <dbReference type="Proteomes" id="UP000020595"/>
    </source>
</evidence>
<comment type="caution">
    <text evidence="5">The sequence shown here is derived from an EMBL/GenBank/DDBJ whole genome shotgun (WGS) entry which is preliminary data.</text>
</comment>
<dbReference type="RefSeq" id="WP_032051570.1">
    <property type="nucleotide sequence ID" value="NZ_JEWH01000050.1"/>
</dbReference>
<dbReference type="PANTHER" id="PTHR31302">
    <property type="entry name" value="TRANSMEMBRANE PROTEIN WITH METALLOPHOSPHOESTERASE DOMAIN-RELATED"/>
    <property type="match status" value="1"/>
</dbReference>
<evidence type="ECO:0000259" key="4">
    <source>
        <dbReference type="Pfam" id="PF00149"/>
    </source>
</evidence>
<dbReference type="GO" id="GO:0016020">
    <property type="term" value="C:membrane"/>
    <property type="evidence" value="ECO:0007669"/>
    <property type="project" value="GOC"/>
</dbReference>
<protein>
    <submittedName>
        <fullName evidence="5">Calcineurin-like phosphoesterase family protein</fullName>
    </submittedName>
</protein>
<dbReference type="GO" id="GO:0046872">
    <property type="term" value="F:metal ion binding"/>
    <property type="evidence" value="ECO:0007669"/>
    <property type="project" value="UniProtKB-KW"/>
</dbReference>
<gene>
    <name evidence="5" type="ORF">J512_3169</name>
</gene>
<dbReference type="AlphaFoldDB" id="A0A009IKV8"/>
<feature type="transmembrane region" description="Helical" evidence="3">
    <location>
        <begin position="66"/>
        <end position="88"/>
    </location>
</feature>
<feature type="transmembrane region" description="Helical" evidence="3">
    <location>
        <begin position="41"/>
        <end position="60"/>
    </location>
</feature>
<dbReference type="InterPro" id="IPR004843">
    <property type="entry name" value="Calcineurin-like_PHP"/>
</dbReference>
<dbReference type="SUPFAM" id="SSF56300">
    <property type="entry name" value="Metallo-dependent phosphatases"/>
    <property type="match status" value="1"/>
</dbReference>
<keyword evidence="3" id="KW-1133">Transmembrane helix</keyword>
<keyword evidence="1" id="KW-0479">Metal-binding</keyword>
<accession>A0A009IKV8</accession>
<dbReference type="PANTHER" id="PTHR31302:SF31">
    <property type="entry name" value="PHOSPHODIESTERASE YAEI"/>
    <property type="match status" value="1"/>
</dbReference>
<feature type="domain" description="Calcineurin-like phosphoesterase" evidence="4">
    <location>
        <begin position="116"/>
        <end position="276"/>
    </location>
</feature>
<dbReference type="GO" id="GO:0009245">
    <property type="term" value="P:lipid A biosynthetic process"/>
    <property type="evidence" value="ECO:0007669"/>
    <property type="project" value="TreeGrafter"/>
</dbReference>
<dbReference type="InterPro" id="IPR051158">
    <property type="entry name" value="Metallophosphoesterase_sf"/>
</dbReference>
<dbReference type="Gene3D" id="3.60.21.10">
    <property type="match status" value="1"/>
</dbReference>